<keyword evidence="4 6" id="KW-0472">Membrane</keyword>
<dbReference type="AlphaFoldDB" id="A0A3D9UIN3"/>
<feature type="transmembrane region" description="Helical" evidence="6">
    <location>
        <begin position="435"/>
        <end position="455"/>
    </location>
</feature>
<evidence type="ECO:0000259" key="7">
    <source>
        <dbReference type="PROSITE" id="PS50850"/>
    </source>
</evidence>
<dbReference type="GO" id="GO:0005886">
    <property type="term" value="C:plasma membrane"/>
    <property type="evidence" value="ECO:0007669"/>
    <property type="project" value="UniProtKB-SubCell"/>
</dbReference>
<reference evidence="8 9" key="1">
    <citation type="submission" date="2018-08" db="EMBL/GenBank/DDBJ databases">
        <title>Sequencing the genomes of 1000 actinobacteria strains.</title>
        <authorList>
            <person name="Klenk H.-P."/>
        </authorList>
    </citation>
    <scope>NUCLEOTIDE SEQUENCE [LARGE SCALE GENOMIC DNA]</scope>
    <source>
        <strain evidence="8 9">DSM 22967</strain>
    </source>
</reference>
<feature type="transmembrane region" description="Helical" evidence="6">
    <location>
        <begin position="192"/>
        <end position="211"/>
    </location>
</feature>
<dbReference type="PANTHER" id="PTHR42718">
    <property type="entry name" value="MAJOR FACILITATOR SUPERFAMILY MULTIDRUG TRANSPORTER MFSC"/>
    <property type="match status" value="1"/>
</dbReference>
<dbReference type="GO" id="GO:0022857">
    <property type="term" value="F:transmembrane transporter activity"/>
    <property type="evidence" value="ECO:0007669"/>
    <property type="project" value="InterPro"/>
</dbReference>
<feature type="transmembrane region" description="Helical" evidence="6">
    <location>
        <begin position="223"/>
        <end position="241"/>
    </location>
</feature>
<feature type="transmembrane region" description="Helical" evidence="6">
    <location>
        <begin position="33"/>
        <end position="57"/>
    </location>
</feature>
<dbReference type="Gene3D" id="1.20.1250.20">
    <property type="entry name" value="MFS general substrate transporter like domains"/>
    <property type="match status" value="1"/>
</dbReference>
<comment type="subcellular location">
    <subcellularLocation>
        <location evidence="1">Cell membrane</location>
        <topology evidence="1">Multi-pass membrane protein</topology>
    </subcellularLocation>
</comment>
<dbReference type="Proteomes" id="UP000256253">
    <property type="component" value="Unassembled WGS sequence"/>
</dbReference>
<evidence type="ECO:0000313" key="9">
    <source>
        <dbReference type="Proteomes" id="UP000256253"/>
    </source>
</evidence>
<feature type="transmembrane region" description="Helical" evidence="6">
    <location>
        <begin position="293"/>
        <end position="314"/>
    </location>
</feature>
<accession>A0A3D9UIN3</accession>
<protein>
    <submittedName>
        <fullName evidence="8">EmrB/QacA subfamily drug resistance transporter</fullName>
    </submittedName>
</protein>
<feature type="transmembrane region" description="Helical" evidence="6">
    <location>
        <begin position="100"/>
        <end position="119"/>
    </location>
</feature>
<organism evidence="8 9">
    <name type="scientific">Calidifontibacter indicus</name>
    <dbReference type="NCBI Taxonomy" id="419650"/>
    <lineage>
        <taxon>Bacteria</taxon>
        <taxon>Bacillati</taxon>
        <taxon>Actinomycetota</taxon>
        <taxon>Actinomycetes</taxon>
        <taxon>Micrococcales</taxon>
        <taxon>Dermacoccaceae</taxon>
        <taxon>Calidifontibacter</taxon>
    </lineage>
</organism>
<feature type="transmembrane region" description="Helical" evidence="6">
    <location>
        <begin position="69"/>
        <end position="88"/>
    </location>
</feature>
<evidence type="ECO:0000256" key="4">
    <source>
        <dbReference type="ARBA" id="ARBA00023136"/>
    </source>
</evidence>
<keyword evidence="3 6" id="KW-1133">Transmembrane helix</keyword>
<evidence type="ECO:0000256" key="5">
    <source>
        <dbReference type="SAM" id="MobiDB-lite"/>
    </source>
</evidence>
<dbReference type="PROSITE" id="PS50850">
    <property type="entry name" value="MFS"/>
    <property type="match status" value="1"/>
</dbReference>
<dbReference type="Pfam" id="PF07690">
    <property type="entry name" value="MFS_1"/>
    <property type="match status" value="1"/>
</dbReference>
<evidence type="ECO:0000313" key="8">
    <source>
        <dbReference type="EMBL" id="REF29157.1"/>
    </source>
</evidence>
<dbReference type="SUPFAM" id="SSF103473">
    <property type="entry name" value="MFS general substrate transporter"/>
    <property type="match status" value="1"/>
</dbReference>
<gene>
    <name evidence="8" type="ORF">DFJ65_0090</name>
</gene>
<evidence type="ECO:0000256" key="3">
    <source>
        <dbReference type="ARBA" id="ARBA00022989"/>
    </source>
</evidence>
<dbReference type="RefSeq" id="WP_115921305.1">
    <property type="nucleotide sequence ID" value="NZ_QTUA01000001.1"/>
</dbReference>
<dbReference type="PANTHER" id="PTHR42718:SF39">
    <property type="entry name" value="ACTINORHODIN TRANSPORTER-RELATED"/>
    <property type="match status" value="1"/>
</dbReference>
<evidence type="ECO:0000256" key="6">
    <source>
        <dbReference type="SAM" id="Phobius"/>
    </source>
</evidence>
<sequence>MSTITRDDESPVTGRSPADRVSDTLPTGRARTVALISLFLASAMELIDVTIVNVALPSIEADLQATGPQLQWIIAAYPLAFAIALITGSRLGDRFGRKRLFVGGLVAFTLLSAACGAAPSAEALVLFRALQGLGAAAMVPQVLSSLQVMYAPEERGKAMGAFTALAGISTVIGPVLGAVLTDLDIAGSGWRAIFLVNVPVGLLALVAALRWIPESRSAVSPGLNPGAVAVLAAGLLAVLYPLTMGHDLGWPEWGFALMIVGAVVLAGFVRHQRRVQRAGLEPLVNLELYRGRGFAGGTAVQMLLFGALSAYFLAQTVYFQAGLGWSVLKAGLVGVPFAVATSAAAGFGVTVLALRIGRQVLQLGALVMAAGLAVMAVVVHLASVTTPWWAFVAPMVVTGVGFGLMVAPVGLFALADVPVEHAGSASGLFNTSGQLANAVGIAVIGTVFFEVVQSVGRAAPVDLFAPAFQVVLAIAAVLLLVSVAAARAVPAKVEVDTR</sequence>
<feature type="transmembrane region" description="Helical" evidence="6">
    <location>
        <begin position="467"/>
        <end position="489"/>
    </location>
</feature>
<evidence type="ECO:0000256" key="2">
    <source>
        <dbReference type="ARBA" id="ARBA00022692"/>
    </source>
</evidence>
<keyword evidence="9" id="KW-1185">Reference proteome</keyword>
<feature type="domain" description="Major facilitator superfamily (MFS) profile" evidence="7">
    <location>
        <begin position="34"/>
        <end position="490"/>
    </location>
</feature>
<proteinExistence type="predicted"/>
<name>A0A3D9UIN3_9MICO</name>
<feature type="region of interest" description="Disordered" evidence="5">
    <location>
        <begin position="1"/>
        <end position="24"/>
    </location>
</feature>
<feature type="transmembrane region" description="Helical" evidence="6">
    <location>
        <begin position="361"/>
        <end position="382"/>
    </location>
</feature>
<feature type="transmembrane region" description="Helical" evidence="6">
    <location>
        <begin position="125"/>
        <end position="146"/>
    </location>
</feature>
<dbReference type="Gene3D" id="1.20.1720.10">
    <property type="entry name" value="Multidrug resistance protein D"/>
    <property type="match status" value="1"/>
</dbReference>
<dbReference type="EMBL" id="QTUA01000001">
    <property type="protein sequence ID" value="REF29157.1"/>
    <property type="molecule type" value="Genomic_DNA"/>
</dbReference>
<keyword evidence="2 6" id="KW-0812">Transmembrane</keyword>
<feature type="transmembrane region" description="Helical" evidence="6">
    <location>
        <begin position="253"/>
        <end position="272"/>
    </location>
</feature>
<dbReference type="InterPro" id="IPR011701">
    <property type="entry name" value="MFS"/>
</dbReference>
<evidence type="ECO:0000256" key="1">
    <source>
        <dbReference type="ARBA" id="ARBA00004651"/>
    </source>
</evidence>
<comment type="caution">
    <text evidence="8">The sequence shown here is derived from an EMBL/GenBank/DDBJ whole genome shotgun (WGS) entry which is preliminary data.</text>
</comment>
<dbReference type="PRINTS" id="PR01036">
    <property type="entry name" value="TCRTETB"/>
</dbReference>
<dbReference type="OrthoDB" id="7375466at2"/>
<feature type="transmembrane region" description="Helical" evidence="6">
    <location>
        <begin position="388"/>
        <end position="414"/>
    </location>
</feature>
<dbReference type="InterPro" id="IPR020846">
    <property type="entry name" value="MFS_dom"/>
</dbReference>
<feature type="transmembrane region" description="Helical" evidence="6">
    <location>
        <begin position="158"/>
        <end position="180"/>
    </location>
</feature>
<dbReference type="InterPro" id="IPR036259">
    <property type="entry name" value="MFS_trans_sf"/>
</dbReference>
<dbReference type="CDD" id="cd17321">
    <property type="entry name" value="MFS_MMR_MDR_like"/>
    <property type="match status" value="1"/>
</dbReference>
<feature type="transmembrane region" description="Helical" evidence="6">
    <location>
        <begin position="334"/>
        <end position="354"/>
    </location>
</feature>